<name>A0A538SIM7_UNCEI</name>
<evidence type="ECO:0000256" key="4">
    <source>
        <dbReference type="RuleBase" id="RU003693"/>
    </source>
</evidence>
<reference evidence="6 7" key="1">
    <citation type="journal article" date="2019" name="Nat. Microbiol.">
        <title>Mediterranean grassland soil C-N compound turnover is dependent on rainfall and depth, and is mediated by genomically divergent microorganisms.</title>
        <authorList>
            <person name="Diamond S."/>
            <person name="Andeer P.F."/>
            <person name="Li Z."/>
            <person name="Crits-Christoph A."/>
            <person name="Burstein D."/>
            <person name="Anantharaman K."/>
            <person name="Lane K.R."/>
            <person name="Thomas B.C."/>
            <person name="Pan C."/>
            <person name="Northen T.R."/>
            <person name="Banfield J.F."/>
        </authorList>
    </citation>
    <scope>NUCLEOTIDE SEQUENCE [LARGE SCALE GENOMIC DNA]</scope>
    <source>
        <strain evidence="6">WS_1</strain>
    </source>
</reference>
<comment type="similarity">
    <text evidence="4">Belongs to the class-II pyridoxal-phosphate-dependent aminotransferase family.</text>
</comment>
<comment type="caution">
    <text evidence="6">The sequence shown here is derived from an EMBL/GenBank/DDBJ whole genome shotgun (WGS) entry which is preliminary data.</text>
</comment>
<dbReference type="PANTHER" id="PTHR13693:SF3">
    <property type="entry name" value="LD36009P"/>
    <property type="match status" value="1"/>
</dbReference>
<dbReference type="AlphaFoldDB" id="A0A538SIM7"/>
<proteinExistence type="inferred from homology"/>
<dbReference type="CDD" id="cd06454">
    <property type="entry name" value="KBL_like"/>
    <property type="match status" value="1"/>
</dbReference>
<dbReference type="InterPro" id="IPR050087">
    <property type="entry name" value="AON_synthase_class-II"/>
</dbReference>
<keyword evidence="6" id="KW-0032">Aminotransferase</keyword>
<dbReference type="InterPro" id="IPR001917">
    <property type="entry name" value="Aminotrans_II_pyridoxalP_BS"/>
</dbReference>
<accession>A0A538SIM7</accession>
<dbReference type="InterPro" id="IPR015424">
    <property type="entry name" value="PyrdxlP-dep_Trfase"/>
</dbReference>
<keyword evidence="3 4" id="KW-0663">Pyridoxal phosphate</keyword>
<dbReference type="InterPro" id="IPR004839">
    <property type="entry name" value="Aminotransferase_I/II_large"/>
</dbReference>
<feature type="domain" description="Aminotransferase class I/classII large" evidence="5">
    <location>
        <begin position="47"/>
        <end position="382"/>
    </location>
</feature>
<evidence type="ECO:0000256" key="1">
    <source>
        <dbReference type="ARBA" id="ARBA00001933"/>
    </source>
</evidence>
<evidence type="ECO:0000256" key="3">
    <source>
        <dbReference type="ARBA" id="ARBA00022898"/>
    </source>
</evidence>
<evidence type="ECO:0000256" key="2">
    <source>
        <dbReference type="ARBA" id="ARBA00022679"/>
    </source>
</evidence>
<dbReference type="InterPro" id="IPR015422">
    <property type="entry name" value="PyrdxlP-dep_Trfase_small"/>
</dbReference>
<dbReference type="Gene3D" id="3.40.640.10">
    <property type="entry name" value="Type I PLP-dependent aspartate aminotransferase-like (Major domain)"/>
    <property type="match status" value="1"/>
</dbReference>
<evidence type="ECO:0000313" key="7">
    <source>
        <dbReference type="Proteomes" id="UP000316292"/>
    </source>
</evidence>
<dbReference type="PANTHER" id="PTHR13693">
    <property type="entry name" value="CLASS II AMINOTRANSFERASE/8-AMINO-7-OXONONANOATE SYNTHASE"/>
    <property type="match status" value="1"/>
</dbReference>
<dbReference type="Proteomes" id="UP000316292">
    <property type="component" value="Unassembled WGS sequence"/>
</dbReference>
<gene>
    <name evidence="6" type="ORF">E6K71_00685</name>
</gene>
<comment type="cofactor">
    <cofactor evidence="1 4">
        <name>pyridoxal 5'-phosphate</name>
        <dbReference type="ChEBI" id="CHEBI:597326"/>
    </cofactor>
</comment>
<dbReference type="Pfam" id="PF00155">
    <property type="entry name" value="Aminotran_1_2"/>
    <property type="match status" value="1"/>
</dbReference>
<keyword evidence="2 6" id="KW-0808">Transferase</keyword>
<sequence>MDLFDKCNRFKEHRLAKAAGIYPYFLPIAENHGTEVTIDGRRIIMAGSNNYLGLTKHPKVIAAADEALRRFGTSNNGSRFLNGTLELHVQLEERLAKFTGKEAALVYSTGYLTNLGSISALMDKGDVVVLDKEAHACIVDGARLSPADVKRFKHNDVRDLERVLSSIPAKAGKLIVVDGLYSMEGDIAPLKEIVKVAKKHHARLLVDDAHGFGVLGTRGAGASEMLGVEDQVDLVMGTFSKSFASLGGFIAGPRAVMDYLRHHARALIFSASVTPASAAAALASLDIIEREPQLRTRLKQISDKMRNGFQAMGLEVGVGNGTPIVPIFIGDRVKTMQVWRRILDRGVFVNAIIVPAVQPGRDLLRTSFMATHEDHQLDTILRIVKEVDAEMDLSLASAENATSRQGMPWMSSPS</sequence>
<dbReference type="SUPFAM" id="SSF53383">
    <property type="entry name" value="PLP-dependent transferases"/>
    <property type="match status" value="1"/>
</dbReference>
<dbReference type="EMBL" id="VBOR01000018">
    <property type="protein sequence ID" value="TMQ51215.1"/>
    <property type="molecule type" value="Genomic_DNA"/>
</dbReference>
<evidence type="ECO:0000259" key="5">
    <source>
        <dbReference type="Pfam" id="PF00155"/>
    </source>
</evidence>
<dbReference type="InterPro" id="IPR015421">
    <property type="entry name" value="PyrdxlP-dep_Trfase_major"/>
</dbReference>
<evidence type="ECO:0000313" key="6">
    <source>
        <dbReference type="EMBL" id="TMQ51215.1"/>
    </source>
</evidence>
<dbReference type="Gene3D" id="3.90.1150.10">
    <property type="entry name" value="Aspartate Aminotransferase, domain 1"/>
    <property type="match status" value="1"/>
</dbReference>
<protein>
    <submittedName>
        <fullName evidence="6">Aminotransferase class I/II-fold pyridoxal phosphate-dependent enzyme</fullName>
    </submittedName>
</protein>
<dbReference type="GO" id="GO:0008483">
    <property type="term" value="F:transaminase activity"/>
    <property type="evidence" value="ECO:0007669"/>
    <property type="project" value="UniProtKB-KW"/>
</dbReference>
<organism evidence="6 7">
    <name type="scientific">Eiseniibacteriota bacterium</name>
    <dbReference type="NCBI Taxonomy" id="2212470"/>
    <lineage>
        <taxon>Bacteria</taxon>
        <taxon>Candidatus Eiseniibacteriota</taxon>
    </lineage>
</organism>
<dbReference type="PROSITE" id="PS00599">
    <property type="entry name" value="AA_TRANSFER_CLASS_2"/>
    <property type="match status" value="1"/>
</dbReference>
<dbReference type="GO" id="GO:0030170">
    <property type="term" value="F:pyridoxal phosphate binding"/>
    <property type="evidence" value="ECO:0007669"/>
    <property type="project" value="InterPro"/>
</dbReference>